<name>A0A0C3CNE8_9AGAM</name>
<proteinExistence type="predicted"/>
<gene>
    <name evidence="2" type="ORF">SCLCIDRAFT_34625</name>
</gene>
<dbReference type="OrthoDB" id="3208495at2759"/>
<accession>A0A0C3CNE8</accession>
<keyword evidence="3" id="KW-1185">Reference proteome</keyword>
<dbReference type="HOGENOM" id="CLU_068731_1_0_1"/>
<dbReference type="EMBL" id="KN822685">
    <property type="protein sequence ID" value="KIM50125.1"/>
    <property type="molecule type" value="Genomic_DNA"/>
</dbReference>
<feature type="region of interest" description="Disordered" evidence="1">
    <location>
        <begin position="141"/>
        <end position="160"/>
    </location>
</feature>
<evidence type="ECO:0000313" key="2">
    <source>
        <dbReference type="EMBL" id="KIM50125.1"/>
    </source>
</evidence>
<organism evidence="2 3">
    <name type="scientific">Scleroderma citrinum Foug A</name>
    <dbReference type="NCBI Taxonomy" id="1036808"/>
    <lineage>
        <taxon>Eukaryota</taxon>
        <taxon>Fungi</taxon>
        <taxon>Dikarya</taxon>
        <taxon>Basidiomycota</taxon>
        <taxon>Agaricomycotina</taxon>
        <taxon>Agaricomycetes</taxon>
        <taxon>Agaricomycetidae</taxon>
        <taxon>Boletales</taxon>
        <taxon>Sclerodermatineae</taxon>
        <taxon>Sclerodermataceae</taxon>
        <taxon>Scleroderma</taxon>
    </lineage>
</organism>
<evidence type="ECO:0000256" key="1">
    <source>
        <dbReference type="SAM" id="MobiDB-lite"/>
    </source>
</evidence>
<reference evidence="2 3" key="1">
    <citation type="submission" date="2014-04" db="EMBL/GenBank/DDBJ databases">
        <authorList>
            <consortium name="DOE Joint Genome Institute"/>
            <person name="Kuo A."/>
            <person name="Kohler A."/>
            <person name="Nagy L.G."/>
            <person name="Floudas D."/>
            <person name="Copeland A."/>
            <person name="Barry K.W."/>
            <person name="Cichocki N."/>
            <person name="Veneault-Fourrey C."/>
            <person name="LaButti K."/>
            <person name="Lindquist E.A."/>
            <person name="Lipzen A."/>
            <person name="Lundell T."/>
            <person name="Morin E."/>
            <person name="Murat C."/>
            <person name="Sun H."/>
            <person name="Tunlid A."/>
            <person name="Henrissat B."/>
            <person name="Grigoriev I.V."/>
            <person name="Hibbett D.S."/>
            <person name="Martin F."/>
            <person name="Nordberg H.P."/>
            <person name="Cantor M.N."/>
            <person name="Hua S.X."/>
        </authorList>
    </citation>
    <scope>NUCLEOTIDE SEQUENCE [LARGE SCALE GENOMIC DNA]</scope>
    <source>
        <strain evidence="2 3">Foug A</strain>
    </source>
</reference>
<protein>
    <submittedName>
        <fullName evidence="2">Uncharacterized protein</fullName>
    </submittedName>
</protein>
<dbReference type="InParanoid" id="A0A0C3CNE8"/>
<reference evidence="3" key="2">
    <citation type="submission" date="2015-01" db="EMBL/GenBank/DDBJ databases">
        <title>Evolutionary Origins and Diversification of the Mycorrhizal Mutualists.</title>
        <authorList>
            <consortium name="DOE Joint Genome Institute"/>
            <consortium name="Mycorrhizal Genomics Consortium"/>
            <person name="Kohler A."/>
            <person name="Kuo A."/>
            <person name="Nagy L.G."/>
            <person name="Floudas D."/>
            <person name="Copeland A."/>
            <person name="Barry K.W."/>
            <person name="Cichocki N."/>
            <person name="Veneault-Fourrey C."/>
            <person name="LaButti K."/>
            <person name="Lindquist E.A."/>
            <person name="Lipzen A."/>
            <person name="Lundell T."/>
            <person name="Morin E."/>
            <person name="Murat C."/>
            <person name="Riley R."/>
            <person name="Ohm R."/>
            <person name="Sun H."/>
            <person name="Tunlid A."/>
            <person name="Henrissat B."/>
            <person name="Grigoriev I.V."/>
            <person name="Hibbett D.S."/>
            <person name="Martin F."/>
        </authorList>
    </citation>
    <scope>NUCLEOTIDE SEQUENCE [LARGE SCALE GENOMIC DNA]</scope>
    <source>
        <strain evidence="3">Foug A</strain>
    </source>
</reference>
<dbReference type="Proteomes" id="UP000053989">
    <property type="component" value="Unassembled WGS sequence"/>
</dbReference>
<dbReference type="AlphaFoldDB" id="A0A0C3CNE8"/>
<feature type="region of interest" description="Disordered" evidence="1">
    <location>
        <begin position="94"/>
        <end position="132"/>
    </location>
</feature>
<dbReference type="STRING" id="1036808.A0A0C3CNE8"/>
<sequence>MALLLVDIFAKRSNRRTSHVTASQLRTAGIFGCIYLSHQEPSIGMSTDYTDGNVIQCSCGRTFAQLSAYTNHQRTCKKRKKRLSGALAKAKLAWDNRKRRRTSGNADEHGGYSGTSGIPGPLDTNHVGGQGRPQELKLEFSHSKTDRRGSTSSDTPVSVGPAVVADDARTIRRDVEMLANDSQSPSSSMLSFGLSRRYYGDRFPTHDPEDTTTLQHLTLMPSVVDDRDSAGRDSALFYPYPNRSSYLLGDWYWNGGIQKSKESFRNLIKIVGNPEFWPGDVHTTRWDFINAQL</sequence>
<evidence type="ECO:0000313" key="3">
    <source>
        <dbReference type="Proteomes" id="UP000053989"/>
    </source>
</evidence>